<evidence type="ECO:0000313" key="1">
    <source>
        <dbReference type="EMBL" id="MDB9005937.1"/>
    </source>
</evidence>
<dbReference type="EMBL" id="QSJN01000012">
    <property type="protein sequence ID" value="RHD72256.1"/>
    <property type="molecule type" value="Genomic_DNA"/>
</dbReference>
<proteinExistence type="predicted"/>
<protein>
    <recommendedName>
        <fullName evidence="4">Type II toxin-antitoxin system RelE/ParE family toxin</fullName>
    </recommendedName>
</protein>
<reference evidence="1" key="2">
    <citation type="submission" date="2023-01" db="EMBL/GenBank/DDBJ databases">
        <title>Human gut microbiome strain richness.</title>
        <authorList>
            <person name="Chen-Liaw A."/>
        </authorList>
    </citation>
    <scope>NUCLEOTIDE SEQUENCE</scope>
    <source>
        <strain evidence="1">RTP21484st1_E5_RTP21484_190118</strain>
    </source>
</reference>
<dbReference type="EMBL" id="JAQMPJ010000011">
    <property type="protein sequence ID" value="MDB9005937.1"/>
    <property type="molecule type" value="Genomic_DNA"/>
</dbReference>
<dbReference type="AlphaFoldDB" id="A0A3R6BUK7"/>
<reference evidence="2 3" key="1">
    <citation type="submission" date="2018-08" db="EMBL/GenBank/DDBJ databases">
        <title>A genome reference for cultivated species of the human gut microbiota.</title>
        <authorList>
            <person name="Zou Y."/>
            <person name="Xue W."/>
            <person name="Luo G."/>
        </authorList>
    </citation>
    <scope>NUCLEOTIDE SEQUENCE [LARGE SCALE GENOMIC DNA]</scope>
    <source>
        <strain evidence="2 3">AM30-4</strain>
    </source>
</reference>
<dbReference type="Proteomes" id="UP001210126">
    <property type="component" value="Unassembled WGS sequence"/>
</dbReference>
<comment type="caution">
    <text evidence="2">The sequence shown here is derived from an EMBL/GenBank/DDBJ whole genome shotgun (WGS) entry which is preliminary data.</text>
</comment>
<gene>
    <name evidence="2" type="ORF">DW782_17425</name>
    <name evidence="1" type="ORF">PN599_13105</name>
</gene>
<dbReference type="Proteomes" id="UP000284660">
    <property type="component" value="Unassembled WGS sequence"/>
</dbReference>
<sequence>MKQTNKVALLPEVYDFLDVLAQTLLEKDYVSYIEHGENIVDDIIDFVKTIPYAPHYHLTPYAQVYFSRYGQNLQYTFFKRKSSKHTTWYIFFSRQEDLYIVHYITNNHKDGKYIHAPIKEED</sequence>
<evidence type="ECO:0008006" key="4">
    <source>
        <dbReference type="Google" id="ProtNLM"/>
    </source>
</evidence>
<organism evidence="2 3">
    <name type="scientific">Parabacteroides distasonis</name>
    <dbReference type="NCBI Taxonomy" id="823"/>
    <lineage>
        <taxon>Bacteria</taxon>
        <taxon>Pseudomonadati</taxon>
        <taxon>Bacteroidota</taxon>
        <taxon>Bacteroidia</taxon>
        <taxon>Bacteroidales</taxon>
        <taxon>Tannerellaceae</taxon>
        <taxon>Parabacteroides</taxon>
    </lineage>
</organism>
<name>A0A3R6BUK7_PARDI</name>
<evidence type="ECO:0000313" key="3">
    <source>
        <dbReference type="Proteomes" id="UP000284660"/>
    </source>
</evidence>
<dbReference type="RefSeq" id="WP_008781023.1">
    <property type="nucleotide sequence ID" value="NZ_CP103148.1"/>
</dbReference>
<evidence type="ECO:0000313" key="2">
    <source>
        <dbReference type="EMBL" id="RHD72256.1"/>
    </source>
</evidence>
<accession>A0A3R6BUK7</accession>